<dbReference type="Proteomes" id="UP000598196">
    <property type="component" value="Unassembled WGS sequence"/>
</dbReference>
<organism evidence="1 2">
    <name type="scientific">Gemmobacter aquaticus</name>
    <dbReference type="NCBI Taxonomy" id="490185"/>
    <lineage>
        <taxon>Bacteria</taxon>
        <taxon>Pseudomonadati</taxon>
        <taxon>Pseudomonadota</taxon>
        <taxon>Alphaproteobacteria</taxon>
        <taxon>Rhodobacterales</taxon>
        <taxon>Paracoccaceae</taxon>
        <taxon>Gemmobacter</taxon>
    </lineage>
</organism>
<keyword evidence="1" id="KW-0969">Cilium</keyword>
<evidence type="ECO:0000313" key="1">
    <source>
        <dbReference type="EMBL" id="GGO33985.1"/>
    </source>
</evidence>
<dbReference type="Pfam" id="PF06748">
    <property type="entry name" value="DUF1217"/>
    <property type="match status" value="1"/>
</dbReference>
<evidence type="ECO:0000313" key="2">
    <source>
        <dbReference type="Proteomes" id="UP000598196"/>
    </source>
</evidence>
<reference evidence="1 2" key="1">
    <citation type="journal article" date="2014" name="Int. J. Syst. Evol. Microbiol.">
        <title>Complete genome sequence of Corynebacterium casei LMG S-19264T (=DSM 44701T), isolated from a smear-ripened cheese.</title>
        <authorList>
            <consortium name="US DOE Joint Genome Institute (JGI-PGF)"/>
            <person name="Walter F."/>
            <person name="Albersmeier A."/>
            <person name="Kalinowski J."/>
            <person name="Ruckert C."/>
        </authorList>
    </citation>
    <scope>NUCLEOTIDE SEQUENCE [LARGE SCALE GENOMIC DNA]</scope>
    <source>
        <strain evidence="1 2">CGMCC 1.7029</strain>
    </source>
</reference>
<dbReference type="AlphaFoldDB" id="A0A918DCY1"/>
<gene>
    <name evidence="1" type="primary">flgF</name>
    <name evidence="1" type="ORF">GCM10010991_24140</name>
</gene>
<dbReference type="EMBL" id="BMLP01000004">
    <property type="protein sequence ID" value="GGO33985.1"/>
    <property type="molecule type" value="Genomic_DNA"/>
</dbReference>
<accession>A0A918DCY1</accession>
<keyword evidence="1" id="KW-0966">Cell projection</keyword>
<proteinExistence type="predicted"/>
<comment type="caution">
    <text evidence="1">The sequence shown here is derived from an EMBL/GenBank/DDBJ whole genome shotgun (WGS) entry which is preliminary data.</text>
</comment>
<sequence length="268" mass="29454">MTYSVSLPLSGYSGWTFLKRTQDRQMAVLAKDPQVSRDETYFRSRIQGATTAEALVKDKRLLRVALRAFGLEGDVGKTYFITKVLSEGTDAATDLANKLSDKRYAQLTDAFGFADGTPATTDEGFADRILQRYREQTFEKAVGDVNSSYRTALFAESQLPNMATSTSSERTKWYSVIGSTALIEVFQTAFGLSSSFGALDVDLQVDMLQRKSRQLLGSGSVGQFSDPAKVEKLIKLYLIKNQIAEGVTTTSTAVSLLQNASSGFQSRY</sequence>
<protein>
    <submittedName>
        <fullName evidence="1">Flagellar protein</fullName>
    </submittedName>
</protein>
<name>A0A918DCY1_9RHOB</name>
<keyword evidence="1" id="KW-0282">Flagellum</keyword>
<dbReference type="Gene3D" id="1.10.3700.10">
    <property type="entry name" value="AGR C 984p-like"/>
    <property type="match status" value="1"/>
</dbReference>
<keyword evidence="2" id="KW-1185">Reference proteome</keyword>
<dbReference type="SUPFAM" id="SSF158837">
    <property type="entry name" value="AGR C 984p-like"/>
    <property type="match status" value="1"/>
</dbReference>
<dbReference type="InterPro" id="IPR023157">
    <property type="entry name" value="AGR-C-984p-like_sf"/>
</dbReference>
<dbReference type="OrthoDB" id="7824597at2"/>
<dbReference type="InterPro" id="IPR010626">
    <property type="entry name" value="DUF1217"/>
</dbReference>
<dbReference type="RefSeq" id="WP_146287111.1">
    <property type="nucleotide sequence ID" value="NZ_BMLP01000004.1"/>
</dbReference>